<name>A0A918T6D4_9ACTN</name>
<protein>
    <recommendedName>
        <fullName evidence="3">Luciferase-like domain-containing protein</fullName>
    </recommendedName>
</protein>
<reference evidence="4" key="1">
    <citation type="journal article" date="2014" name="Int. J. Syst. Evol. Microbiol.">
        <title>Complete genome sequence of Corynebacterium casei LMG S-19264T (=DSM 44701T), isolated from a smear-ripened cheese.</title>
        <authorList>
            <consortium name="US DOE Joint Genome Institute (JGI-PGF)"/>
            <person name="Walter F."/>
            <person name="Albersmeier A."/>
            <person name="Kalinowski J."/>
            <person name="Ruckert C."/>
        </authorList>
    </citation>
    <scope>NUCLEOTIDE SEQUENCE</scope>
    <source>
        <strain evidence="4">JCM 4518</strain>
    </source>
</reference>
<reference evidence="4" key="2">
    <citation type="submission" date="2020-09" db="EMBL/GenBank/DDBJ databases">
        <authorList>
            <person name="Sun Q."/>
            <person name="Ohkuma M."/>
        </authorList>
    </citation>
    <scope>NUCLEOTIDE SEQUENCE</scope>
    <source>
        <strain evidence="4">JCM 4518</strain>
    </source>
</reference>
<dbReference type="EMBL" id="BMUL01000009">
    <property type="protein sequence ID" value="GHA90540.1"/>
    <property type="molecule type" value="Genomic_DNA"/>
</dbReference>
<dbReference type="PANTHER" id="PTHR43244:SF1">
    <property type="entry name" value="5,10-METHYLENETETRAHYDROMETHANOPTERIN REDUCTASE"/>
    <property type="match status" value="1"/>
</dbReference>
<dbReference type="InterPro" id="IPR050564">
    <property type="entry name" value="F420-G6PD/mer"/>
</dbReference>
<dbReference type="Pfam" id="PF00296">
    <property type="entry name" value="Bac_luciferase"/>
    <property type="match status" value="2"/>
</dbReference>
<evidence type="ECO:0000256" key="2">
    <source>
        <dbReference type="SAM" id="MobiDB-lite"/>
    </source>
</evidence>
<dbReference type="InterPro" id="IPR019910">
    <property type="entry name" value="Lucif-like_OxRdtase_MSMEG_4879"/>
</dbReference>
<evidence type="ECO:0000313" key="5">
    <source>
        <dbReference type="Proteomes" id="UP000644020"/>
    </source>
</evidence>
<evidence type="ECO:0000256" key="1">
    <source>
        <dbReference type="ARBA" id="ARBA00023002"/>
    </source>
</evidence>
<evidence type="ECO:0000259" key="3">
    <source>
        <dbReference type="Pfam" id="PF00296"/>
    </source>
</evidence>
<dbReference type="RefSeq" id="WP_229849854.1">
    <property type="nucleotide sequence ID" value="NZ_BMUL01000009.1"/>
</dbReference>
<dbReference type="Proteomes" id="UP000644020">
    <property type="component" value="Unassembled WGS sequence"/>
</dbReference>
<feature type="region of interest" description="Disordered" evidence="2">
    <location>
        <begin position="98"/>
        <end position="168"/>
    </location>
</feature>
<dbReference type="InterPro" id="IPR036661">
    <property type="entry name" value="Luciferase-like_sf"/>
</dbReference>
<keyword evidence="5" id="KW-1185">Reference proteome</keyword>
<dbReference type="GO" id="GO:0016705">
    <property type="term" value="F:oxidoreductase activity, acting on paired donors, with incorporation or reduction of molecular oxygen"/>
    <property type="evidence" value="ECO:0007669"/>
    <property type="project" value="InterPro"/>
</dbReference>
<gene>
    <name evidence="4" type="ORF">GCM10010305_37730</name>
</gene>
<dbReference type="PANTHER" id="PTHR43244">
    <property type="match status" value="1"/>
</dbReference>
<feature type="domain" description="Luciferase-like" evidence="3">
    <location>
        <begin position="14"/>
        <end position="97"/>
    </location>
</feature>
<feature type="domain" description="Luciferase-like" evidence="3">
    <location>
        <begin position="165"/>
        <end position="344"/>
    </location>
</feature>
<dbReference type="AlphaFoldDB" id="A0A918T6D4"/>
<sequence>MTLGVTLSSSTLTLPVDTLVELAHEARDAGLHSAWFGQTFGYDSPSLAALVGREVPGLHVGTSAIPVFGRHPLLVSSQAQTAQAATAGRYHLGLALGRVRKLPPGPRRPARSPRGGTPSRTGRDPQYIQYGGSRPARREHAPDAAGRALRAHGRTFRTRPGTRHLTETGFGLPYQRPIALLREFLTALRPLLDTGEADFHGELLTATTPLPAAVPGARPPVPVLVAAMGPQALRVSGELADGILPFLAGPRALAEHIVPAVTGAARAAGRPAPRIVALVPGAVTADPEAARRRAADVLGFYETIPSYRRALALSGVDRAADLAVLGDEEAVAAEVRRYTDAGATEVVFTATDLGGEADRRRTWSLLGELSRARSAAPPA</sequence>
<dbReference type="NCBIfam" id="TIGR03564">
    <property type="entry name" value="F420_MSMEG_4879"/>
    <property type="match status" value="1"/>
</dbReference>
<evidence type="ECO:0000313" key="4">
    <source>
        <dbReference type="EMBL" id="GHA90540.1"/>
    </source>
</evidence>
<dbReference type="InterPro" id="IPR011251">
    <property type="entry name" value="Luciferase-like_dom"/>
</dbReference>
<accession>A0A918T6D4</accession>
<proteinExistence type="predicted"/>
<keyword evidence="1" id="KW-0560">Oxidoreductase</keyword>
<feature type="compositionally biased region" description="Basic residues" evidence="2">
    <location>
        <begin position="149"/>
        <end position="162"/>
    </location>
</feature>
<dbReference type="SUPFAM" id="SSF51679">
    <property type="entry name" value="Bacterial luciferase-like"/>
    <property type="match status" value="2"/>
</dbReference>
<comment type="caution">
    <text evidence="4">The sequence shown here is derived from an EMBL/GenBank/DDBJ whole genome shotgun (WGS) entry which is preliminary data.</text>
</comment>
<dbReference type="CDD" id="cd01097">
    <property type="entry name" value="Tetrahydromethanopterin_reductase"/>
    <property type="match status" value="1"/>
</dbReference>
<dbReference type="Gene3D" id="3.20.20.30">
    <property type="entry name" value="Luciferase-like domain"/>
    <property type="match status" value="2"/>
</dbReference>
<organism evidence="4 5">
    <name type="scientific">Streptomyces termitum</name>
    <dbReference type="NCBI Taxonomy" id="67368"/>
    <lineage>
        <taxon>Bacteria</taxon>
        <taxon>Bacillati</taxon>
        <taxon>Actinomycetota</taxon>
        <taxon>Actinomycetes</taxon>
        <taxon>Kitasatosporales</taxon>
        <taxon>Streptomycetaceae</taxon>
        <taxon>Streptomyces</taxon>
    </lineage>
</organism>